<keyword evidence="2" id="KW-1185">Reference proteome</keyword>
<evidence type="ECO:0000313" key="1">
    <source>
        <dbReference type="Ensembl" id="ENSKMAP00000003206.1"/>
    </source>
</evidence>
<proteinExistence type="predicted"/>
<dbReference type="PANTHER" id="PTHR45710:SF26">
    <property type="entry name" value="RH26557P"/>
    <property type="match status" value="1"/>
</dbReference>
<evidence type="ECO:0008006" key="3">
    <source>
        <dbReference type="Google" id="ProtNLM"/>
    </source>
</evidence>
<dbReference type="SUPFAM" id="SSF56436">
    <property type="entry name" value="C-type lectin-like"/>
    <property type="match status" value="1"/>
</dbReference>
<protein>
    <recommendedName>
        <fullName evidence="3">C-type lectin domain-containing protein</fullName>
    </recommendedName>
</protein>
<name>A0A3Q2ZHN1_KRYMA</name>
<dbReference type="Gene3D" id="3.10.100.10">
    <property type="entry name" value="Mannose-Binding Protein A, subunit A"/>
    <property type="match status" value="1"/>
</dbReference>
<dbReference type="Ensembl" id="ENSKMAT00000003269.1">
    <property type="protein sequence ID" value="ENSKMAP00000003206.1"/>
    <property type="gene ID" value="ENSKMAG00000002446.1"/>
</dbReference>
<reference evidence="1" key="1">
    <citation type="submission" date="2025-08" db="UniProtKB">
        <authorList>
            <consortium name="Ensembl"/>
        </authorList>
    </citation>
    <scope>IDENTIFICATION</scope>
</reference>
<accession>A0A3Q2ZHN1</accession>
<sequence>MQQKGRPVADGSFWLLGHKNAEPSEAENSRFFLEFSCSFASPSRHRVVTESSPSRLPAVAAQCQPCRTGWVLFEEKCYLFTDQNHYWKSWGGSRRFCQSEAADLVVVDSQREQVRSDASTFLKD</sequence>
<dbReference type="Proteomes" id="UP000264800">
    <property type="component" value="Unplaced"/>
</dbReference>
<reference evidence="1" key="2">
    <citation type="submission" date="2025-09" db="UniProtKB">
        <authorList>
            <consortium name="Ensembl"/>
        </authorList>
    </citation>
    <scope>IDENTIFICATION</scope>
</reference>
<dbReference type="InterPro" id="IPR016187">
    <property type="entry name" value="CTDL_fold"/>
</dbReference>
<organism evidence="1 2">
    <name type="scientific">Kryptolebias marmoratus</name>
    <name type="common">Mangrove killifish</name>
    <name type="synonym">Rivulus marmoratus</name>
    <dbReference type="NCBI Taxonomy" id="37003"/>
    <lineage>
        <taxon>Eukaryota</taxon>
        <taxon>Metazoa</taxon>
        <taxon>Chordata</taxon>
        <taxon>Craniata</taxon>
        <taxon>Vertebrata</taxon>
        <taxon>Euteleostomi</taxon>
        <taxon>Actinopterygii</taxon>
        <taxon>Neopterygii</taxon>
        <taxon>Teleostei</taxon>
        <taxon>Neoteleostei</taxon>
        <taxon>Acanthomorphata</taxon>
        <taxon>Ovalentaria</taxon>
        <taxon>Atherinomorphae</taxon>
        <taxon>Cyprinodontiformes</taxon>
        <taxon>Rivulidae</taxon>
        <taxon>Kryptolebias</taxon>
    </lineage>
</organism>
<dbReference type="GeneTree" id="ENSGT01150000289280"/>
<dbReference type="InterPro" id="IPR050828">
    <property type="entry name" value="C-type_lectin/matrix_domain"/>
</dbReference>
<dbReference type="PANTHER" id="PTHR45710">
    <property type="entry name" value="C-TYPE LECTIN DOMAIN-CONTAINING PROTEIN 180"/>
    <property type="match status" value="1"/>
</dbReference>
<dbReference type="InterPro" id="IPR016186">
    <property type="entry name" value="C-type_lectin-like/link_sf"/>
</dbReference>
<dbReference type="AlphaFoldDB" id="A0A3Q2ZHN1"/>
<evidence type="ECO:0000313" key="2">
    <source>
        <dbReference type="Proteomes" id="UP000264800"/>
    </source>
</evidence>